<feature type="domain" description="Peptidase S1" evidence="8">
    <location>
        <begin position="27"/>
        <end position="257"/>
    </location>
</feature>
<keyword evidence="3 6" id="KW-0378">Hydrolase</keyword>
<dbReference type="PROSITE" id="PS50240">
    <property type="entry name" value="TRYPSIN_DOM"/>
    <property type="match status" value="1"/>
</dbReference>
<dbReference type="InterPro" id="IPR018114">
    <property type="entry name" value="TRYPSIN_HIS"/>
</dbReference>
<reference evidence="9" key="2">
    <citation type="submission" date="2025-09" db="UniProtKB">
        <authorList>
            <consortium name="Ensembl"/>
        </authorList>
    </citation>
    <scope>IDENTIFICATION</scope>
</reference>
<evidence type="ECO:0000256" key="2">
    <source>
        <dbReference type="ARBA" id="ARBA00022729"/>
    </source>
</evidence>
<keyword evidence="2 7" id="KW-0732">Signal</keyword>
<dbReference type="InterPro" id="IPR043504">
    <property type="entry name" value="Peptidase_S1_PA_chymotrypsin"/>
</dbReference>
<dbReference type="PRINTS" id="PR00722">
    <property type="entry name" value="CHYMOTRYPSIN"/>
</dbReference>
<dbReference type="GeneTree" id="ENSGT00940000163484"/>
<dbReference type="PANTHER" id="PTHR24271:SF52">
    <property type="entry name" value="GRANZYME K"/>
    <property type="match status" value="1"/>
</dbReference>
<evidence type="ECO:0000256" key="3">
    <source>
        <dbReference type="ARBA" id="ARBA00022801"/>
    </source>
</evidence>
<dbReference type="OMA" id="PLRCNNI"/>
<dbReference type="RefSeq" id="XP_015231046.1">
    <property type="nucleotide sequence ID" value="XM_015375560.1"/>
</dbReference>
<evidence type="ECO:0000313" key="10">
    <source>
        <dbReference type="Proteomes" id="UP000265020"/>
    </source>
</evidence>
<keyword evidence="10" id="KW-1185">Reference proteome</keyword>
<proteinExistence type="predicted"/>
<dbReference type="KEGG" id="cvg:107085303"/>
<sequence length="262" mass="28902">MFSQRGFFTSIISVFLFIVNSSYGSEIIDGKEVTPHSLPFMALLQTNTPVCGGILIDPKWVLTAAHCKNIKTVLLGVHSIKEIENEKKFRQVRNVKTKVIHPCYDEADHLNDLQLIMLEKPVKTTKWVSPLKLNKAAKDPVAGTVCMVSGWGKTNNARNKMSNVLKSANVTVIDRMKCNSPNYYNLQPYITRNMICAGSDGQNNADTCEGDSGGPILCKGNLVGVTSFGKLCGKKEKPGVYAFLSDSVLNWIKKTMKTPQAE</sequence>
<dbReference type="Ensembl" id="ENSCVAT00000017270.1">
    <property type="protein sequence ID" value="ENSCVAP00000010538.1"/>
    <property type="gene ID" value="ENSCVAG00000012681.1"/>
</dbReference>
<evidence type="ECO:0000256" key="7">
    <source>
        <dbReference type="SAM" id="SignalP"/>
    </source>
</evidence>
<dbReference type="PROSITE" id="PS00135">
    <property type="entry name" value="TRYPSIN_SER"/>
    <property type="match status" value="1"/>
</dbReference>
<evidence type="ECO:0000259" key="8">
    <source>
        <dbReference type="PROSITE" id="PS50240"/>
    </source>
</evidence>
<dbReference type="SMART" id="SM00020">
    <property type="entry name" value="Tryp_SPc"/>
    <property type="match status" value="1"/>
</dbReference>
<name>A0A3Q2CXC5_CYPVA</name>
<dbReference type="PANTHER" id="PTHR24271">
    <property type="entry name" value="KALLIKREIN-RELATED"/>
    <property type="match status" value="1"/>
</dbReference>
<dbReference type="GeneID" id="107085303"/>
<dbReference type="Pfam" id="PF00089">
    <property type="entry name" value="Trypsin"/>
    <property type="match status" value="1"/>
</dbReference>
<keyword evidence="4 6" id="KW-0720">Serine protease</keyword>
<dbReference type="InterPro" id="IPR033116">
    <property type="entry name" value="TRYPSIN_SER"/>
</dbReference>
<dbReference type="STRING" id="28743.ENSCVAP00000010538"/>
<dbReference type="Proteomes" id="UP000265020">
    <property type="component" value="Unassembled WGS sequence"/>
</dbReference>
<reference evidence="9" key="1">
    <citation type="submission" date="2025-08" db="UniProtKB">
        <authorList>
            <consortium name="Ensembl"/>
        </authorList>
    </citation>
    <scope>IDENTIFICATION</scope>
</reference>
<dbReference type="InterPro" id="IPR009003">
    <property type="entry name" value="Peptidase_S1_PA"/>
</dbReference>
<dbReference type="PROSITE" id="PS00134">
    <property type="entry name" value="TRYPSIN_HIS"/>
    <property type="match status" value="1"/>
</dbReference>
<accession>A0A3Q2CXC5</accession>
<dbReference type="AlphaFoldDB" id="A0A3Q2CXC5"/>
<dbReference type="SUPFAM" id="SSF50494">
    <property type="entry name" value="Trypsin-like serine proteases"/>
    <property type="match status" value="1"/>
</dbReference>
<evidence type="ECO:0000256" key="6">
    <source>
        <dbReference type="RuleBase" id="RU363034"/>
    </source>
</evidence>
<organism evidence="9 10">
    <name type="scientific">Cyprinodon variegatus</name>
    <name type="common">Sheepshead minnow</name>
    <dbReference type="NCBI Taxonomy" id="28743"/>
    <lineage>
        <taxon>Eukaryota</taxon>
        <taxon>Metazoa</taxon>
        <taxon>Chordata</taxon>
        <taxon>Craniata</taxon>
        <taxon>Vertebrata</taxon>
        <taxon>Euteleostomi</taxon>
        <taxon>Actinopterygii</taxon>
        <taxon>Neopterygii</taxon>
        <taxon>Teleostei</taxon>
        <taxon>Neoteleostei</taxon>
        <taxon>Acanthomorphata</taxon>
        <taxon>Ovalentaria</taxon>
        <taxon>Atherinomorphae</taxon>
        <taxon>Cyprinodontiformes</taxon>
        <taxon>Cyprinodontidae</taxon>
        <taxon>Cyprinodon</taxon>
    </lineage>
</organism>
<dbReference type="InterPro" id="IPR001254">
    <property type="entry name" value="Trypsin_dom"/>
</dbReference>
<dbReference type="GO" id="GO:0006508">
    <property type="term" value="P:proteolysis"/>
    <property type="evidence" value="ECO:0007669"/>
    <property type="project" value="UniProtKB-KW"/>
</dbReference>
<evidence type="ECO:0000256" key="1">
    <source>
        <dbReference type="ARBA" id="ARBA00022670"/>
    </source>
</evidence>
<dbReference type="GO" id="GO:0004252">
    <property type="term" value="F:serine-type endopeptidase activity"/>
    <property type="evidence" value="ECO:0007669"/>
    <property type="project" value="InterPro"/>
</dbReference>
<keyword evidence="5" id="KW-1015">Disulfide bond</keyword>
<dbReference type="FunFam" id="2.40.10.10:FF:000120">
    <property type="entry name" value="Putative serine protease"/>
    <property type="match status" value="1"/>
</dbReference>
<dbReference type="Gene3D" id="2.40.10.10">
    <property type="entry name" value="Trypsin-like serine proteases"/>
    <property type="match status" value="2"/>
</dbReference>
<feature type="signal peptide" evidence="7">
    <location>
        <begin position="1"/>
        <end position="24"/>
    </location>
</feature>
<dbReference type="InterPro" id="IPR001314">
    <property type="entry name" value="Peptidase_S1A"/>
</dbReference>
<evidence type="ECO:0000313" key="9">
    <source>
        <dbReference type="Ensembl" id="ENSCVAP00000010538.1"/>
    </source>
</evidence>
<dbReference type="OrthoDB" id="6755574at2759"/>
<evidence type="ECO:0000256" key="5">
    <source>
        <dbReference type="ARBA" id="ARBA00023157"/>
    </source>
</evidence>
<dbReference type="CDD" id="cd00190">
    <property type="entry name" value="Tryp_SPc"/>
    <property type="match status" value="1"/>
</dbReference>
<protein>
    <submittedName>
        <fullName evidence="9">Granzyme A-like</fullName>
    </submittedName>
</protein>
<evidence type="ECO:0000256" key="4">
    <source>
        <dbReference type="ARBA" id="ARBA00022825"/>
    </source>
</evidence>
<feature type="chain" id="PRO_5018562491" evidence="7">
    <location>
        <begin position="25"/>
        <end position="262"/>
    </location>
</feature>
<keyword evidence="1 6" id="KW-0645">Protease</keyword>